<name>A0A0C3CSR2_HEBCY</name>
<feature type="transmembrane region" description="Helical" evidence="1">
    <location>
        <begin position="12"/>
        <end position="31"/>
    </location>
</feature>
<proteinExistence type="predicted"/>
<dbReference type="STRING" id="686832.A0A0C3CSR2"/>
<dbReference type="EMBL" id="KN831770">
    <property type="protein sequence ID" value="KIM47089.1"/>
    <property type="molecule type" value="Genomic_DNA"/>
</dbReference>
<protein>
    <submittedName>
        <fullName evidence="2">Uncharacterized protein</fullName>
    </submittedName>
</protein>
<dbReference type="InterPro" id="IPR021848">
    <property type="entry name" value="HODM_asu-like"/>
</dbReference>
<reference evidence="2 3" key="1">
    <citation type="submission" date="2014-04" db="EMBL/GenBank/DDBJ databases">
        <authorList>
            <consortium name="DOE Joint Genome Institute"/>
            <person name="Kuo A."/>
            <person name="Gay G."/>
            <person name="Dore J."/>
            <person name="Kohler A."/>
            <person name="Nagy L.G."/>
            <person name="Floudas D."/>
            <person name="Copeland A."/>
            <person name="Barry K.W."/>
            <person name="Cichocki N."/>
            <person name="Veneault-Fourrey C."/>
            <person name="LaButti K."/>
            <person name="Lindquist E.A."/>
            <person name="Lipzen A."/>
            <person name="Lundell T."/>
            <person name="Morin E."/>
            <person name="Murat C."/>
            <person name="Sun H."/>
            <person name="Tunlid A."/>
            <person name="Henrissat B."/>
            <person name="Grigoriev I.V."/>
            <person name="Hibbett D.S."/>
            <person name="Martin F."/>
            <person name="Nordberg H.P."/>
            <person name="Cantor M.N."/>
            <person name="Hua S.X."/>
        </authorList>
    </citation>
    <scope>NUCLEOTIDE SEQUENCE [LARGE SCALE GENOMIC DNA]</scope>
    <source>
        <strain evidence="3">h7</strain>
    </source>
</reference>
<evidence type="ECO:0000256" key="1">
    <source>
        <dbReference type="SAM" id="Phobius"/>
    </source>
</evidence>
<keyword evidence="1" id="KW-1133">Transmembrane helix</keyword>
<reference evidence="3" key="2">
    <citation type="submission" date="2015-01" db="EMBL/GenBank/DDBJ databases">
        <title>Evolutionary Origins and Diversification of the Mycorrhizal Mutualists.</title>
        <authorList>
            <consortium name="DOE Joint Genome Institute"/>
            <consortium name="Mycorrhizal Genomics Consortium"/>
            <person name="Kohler A."/>
            <person name="Kuo A."/>
            <person name="Nagy L.G."/>
            <person name="Floudas D."/>
            <person name="Copeland A."/>
            <person name="Barry K.W."/>
            <person name="Cichocki N."/>
            <person name="Veneault-Fourrey C."/>
            <person name="LaButti K."/>
            <person name="Lindquist E.A."/>
            <person name="Lipzen A."/>
            <person name="Lundell T."/>
            <person name="Morin E."/>
            <person name="Murat C."/>
            <person name="Riley R."/>
            <person name="Ohm R."/>
            <person name="Sun H."/>
            <person name="Tunlid A."/>
            <person name="Henrissat B."/>
            <person name="Grigoriev I.V."/>
            <person name="Hibbett D.S."/>
            <person name="Martin F."/>
        </authorList>
    </citation>
    <scope>NUCLEOTIDE SEQUENCE [LARGE SCALE GENOMIC DNA]</scope>
    <source>
        <strain evidence="3">h7</strain>
    </source>
</reference>
<evidence type="ECO:0000313" key="3">
    <source>
        <dbReference type="Proteomes" id="UP000053424"/>
    </source>
</evidence>
<keyword evidence="1" id="KW-0812">Transmembrane</keyword>
<gene>
    <name evidence="2" type="ORF">M413DRAFT_16557</name>
</gene>
<dbReference type="Proteomes" id="UP000053424">
    <property type="component" value="Unassembled WGS sequence"/>
</dbReference>
<keyword evidence="1" id="KW-0472">Membrane</keyword>
<organism evidence="2 3">
    <name type="scientific">Hebeloma cylindrosporum</name>
    <dbReference type="NCBI Taxonomy" id="76867"/>
    <lineage>
        <taxon>Eukaryota</taxon>
        <taxon>Fungi</taxon>
        <taxon>Dikarya</taxon>
        <taxon>Basidiomycota</taxon>
        <taxon>Agaricomycotina</taxon>
        <taxon>Agaricomycetes</taxon>
        <taxon>Agaricomycetidae</taxon>
        <taxon>Agaricales</taxon>
        <taxon>Agaricineae</taxon>
        <taxon>Hymenogastraceae</taxon>
        <taxon>Hebeloma</taxon>
    </lineage>
</organism>
<accession>A0A0C3CSR2</accession>
<dbReference type="Pfam" id="PF11927">
    <property type="entry name" value="HODM_asu-like"/>
    <property type="match status" value="1"/>
</dbReference>
<dbReference type="AlphaFoldDB" id="A0A0C3CSR2"/>
<dbReference type="OrthoDB" id="497541at2759"/>
<sequence>MFDTDIVWKRIGYMGPLMGIVFIYLLCRYSASKFGAQAQKPPTPKTEKDPKFGTWKPVHFDYPTITPFPTDPMENKPIPYRPFRAGEYPVTMGIRAMDSDEWIEIDEEYLAYQRIRSHRIQTRGEEVIRVLHDNPGLVSSGAGASIELVHELAEYLSRRFPTMFEIVRHSSSVVSESTGWYGLPPIKSIRVLPVGKSYEIPMHLDDGENAAVRALEIASLMIQEDIVIMVEGTDGRYYFQAGAVLIAGFWRMQDKIGMPLDEIHNSGHVPRYKEKLQTGMGRLFQKLPVDKPVARHNYFFQAVKPPGEGVVSLDPEELAWSETLLGPEDNFKKAHSDQQETRPTYTPSHIRLRTERQTLRRLPRTGAIAFTIRTYLTPVEHLKHEPGVVRRLAGALRGWGQDISEYKGKDAGGGWWDVLMEYLDKCSDEKMQEDQAKLVAAEPQYPF</sequence>
<evidence type="ECO:0000313" key="2">
    <source>
        <dbReference type="EMBL" id="KIM47089.1"/>
    </source>
</evidence>
<dbReference type="HOGENOM" id="CLU_025462_0_2_1"/>
<keyword evidence="3" id="KW-1185">Reference proteome</keyword>